<dbReference type="Proteomes" id="UP000013827">
    <property type="component" value="Unassembled WGS sequence"/>
</dbReference>
<reference evidence="2" key="1">
    <citation type="journal article" date="2013" name="Nature">
        <title>Pan genome of the phytoplankton Emiliania underpins its global distribution.</title>
        <authorList>
            <person name="Read B.A."/>
            <person name="Kegel J."/>
            <person name="Klute M.J."/>
            <person name="Kuo A."/>
            <person name="Lefebvre S.C."/>
            <person name="Maumus F."/>
            <person name="Mayer C."/>
            <person name="Miller J."/>
            <person name="Monier A."/>
            <person name="Salamov A."/>
            <person name="Young J."/>
            <person name="Aguilar M."/>
            <person name="Claverie J.M."/>
            <person name="Frickenhaus S."/>
            <person name="Gonzalez K."/>
            <person name="Herman E.K."/>
            <person name="Lin Y.C."/>
            <person name="Napier J."/>
            <person name="Ogata H."/>
            <person name="Sarno A.F."/>
            <person name="Shmutz J."/>
            <person name="Schroeder D."/>
            <person name="de Vargas C."/>
            <person name="Verret F."/>
            <person name="von Dassow P."/>
            <person name="Valentin K."/>
            <person name="Van de Peer Y."/>
            <person name="Wheeler G."/>
            <person name="Dacks J.B."/>
            <person name="Delwiche C.F."/>
            <person name="Dyhrman S.T."/>
            <person name="Glockner G."/>
            <person name="John U."/>
            <person name="Richards T."/>
            <person name="Worden A.Z."/>
            <person name="Zhang X."/>
            <person name="Grigoriev I.V."/>
            <person name="Allen A.E."/>
            <person name="Bidle K."/>
            <person name="Borodovsky M."/>
            <person name="Bowler C."/>
            <person name="Brownlee C."/>
            <person name="Cock J.M."/>
            <person name="Elias M."/>
            <person name="Gladyshev V.N."/>
            <person name="Groth M."/>
            <person name="Guda C."/>
            <person name="Hadaegh A."/>
            <person name="Iglesias-Rodriguez M.D."/>
            <person name="Jenkins J."/>
            <person name="Jones B.M."/>
            <person name="Lawson T."/>
            <person name="Leese F."/>
            <person name="Lindquist E."/>
            <person name="Lobanov A."/>
            <person name="Lomsadze A."/>
            <person name="Malik S.B."/>
            <person name="Marsh M.E."/>
            <person name="Mackinder L."/>
            <person name="Mock T."/>
            <person name="Mueller-Roeber B."/>
            <person name="Pagarete A."/>
            <person name="Parker M."/>
            <person name="Probert I."/>
            <person name="Quesneville H."/>
            <person name="Raines C."/>
            <person name="Rensing S.A."/>
            <person name="Riano-Pachon D.M."/>
            <person name="Richier S."/>
            <person name="Rokitta S."/>
            <person name="Shiraiwa Y."/>
            <person name="Soanes D.M."/>
            <person name="van der Giezen M."/>
            <person name="Wahlund T.M."/>
            <person name="Williams B."/>
            <person name="Wilson W."/>
            <person name="Wolfe G."/>
            <person name="Wurch L.L."/>
        </authorList>
    </citation>
    <scope>NUCLEOTIDE SEQUENCE</scope>
</reference>
<protein>
    <submittedName>
        <fullName evidence="1">Uncharacterized protein</fullName>
    </submittedName>
</protein>
<name>A0A0D3I350_EMIH1</name>
<dbReference type="HOGENOM" id="CLU_1221616_0_0_1"/>
<organism evidence="1 2">
    <name type="scientific">Emiliania huxleyi (strain CCMP1516)</name>
    <dbReference type="NCBI Taxonomy" id="280463"/>
    <lineage>
        <taxon>Eukaryota</taxon>
        <taxon>Haptista</taxon>
        <taxon>Haptophyta</taxon>
        <taxon>Prymnesiophyceae</taxon>
        <taxon>Isochrysidales</taxon>
        <taxon>Noelaerhabdaceae</taxon>
        <taxon>Emiliania</taxon>
    </lineage>
</organism>
<dbReference type="KEGG" id="ehx:EMIHUDRAFT_259254"/>
<evidence type="ECO:0000313" key="1">
    <source>
        <dbReference type="EnsemblProtists" id="EOD05685"/>
    </source>
</evidence>
<evidence type="ECO:0000313" key="2">
    <source>
        <dbReference type="Proteomes" id="UP000013827"/>
    </source>
</evidence>
<dbReference type="GeneID" id="17251835"/>
<accession>A0A0D3I350</accession>
<proteinExistence type="predicted"/>
<dbReference type="PaxDb" id="2903-EOD05685"/>
<dbReference type="EnsemblProtists" id="EOD05685">
    <property type="protein sequence ID" value="EOD05685"/>
    <property type="gene ID" value="EMIHUDRAFT_259254"/>
</dbReference>
<dbReference type="RefSeq" id="XP_005758114.1">
    <property type="nucleotide sequence ID" value="XM_005758057.1"/>
</dbReference>
<keyword evidence="2" id="KW-1185">Reference proteome</keyword>
<sequence>MFDASRGRVAVTVEGKGLSVRPENLALADREASLVAALQALCVAPGPGWHSAKELHSRLLQQSEWAGVSLQEVKRGCTVLAQSAPPAANGTVADAAASETEAAEAGAAADPAARVATLLEVLRASRAGSEERRAAVEELLALLKAHGSSRSVVNALVDGEGPQTLYAIENSMQGDWHTDARNGTLTRIGEIVRLSGPVGLAVSRYRAMSTRKVEAAVAGMHDGCEHD</sequence>
<reference evidence="1" key="2">
    <citation type="submission" date="2024-10" db="UniProtKB">
        <authorList>
            <consortium name="EnsemblProtists"/>
        </authorList>
    </citation>
    <scope>IDENTIFICATION</scope>
</reference>
<dbReference type="AlphaFoldDB" id="A0A0D3I350"/>